<feature type="compositionally biased region" description="Polar residues" evidence="1">
    <location>
        <begin position="64"/>
        <end position="74"/>
    </location>
</feature>
<name>A0ABQ6NIZ3_9BACL</name>
<evidence type="ECO:0000313" key="4">
    <source>
        <dbReference type="Proteomes" id="UP001285921"/>
    </source>
</evidence>
<evidence type="ECO:0000256" key="1">
    <source>
        <dbReference type="SAM" id="MobiDB-lite"/>
    </source>
</evidence>
<keyword evidence="4" id="KW-1185">Reference proteome</keyword>
<dbReference type="Proteomes" id="UP001285921">
    <property type="component" value="Unassembled WGS sequence"/>
</dbReference>
<protein>
    <submittedName>
        <fullName evidence="3">Uncharacterized protein</fullName>
    </submittedName>
</protein>
<proteinExistence type="predicted"/>
<evidence type="ECO:0000256" key="2">
    <source>
        <dbReference type="SAM" id="Phobius"/>
    </source>
</evidence>
<keyword evidence="2" id="KW-0812">Transmembrane</keyword>
<keyword evidence="2" id="KW-1133">Transmembrane helix</keyword>
<keyword evidence="2" id="KW-0472">Membrane</keyword>
<dbReference type="PROSITE" id="PS51257">
    <property type="entry name" value="PROKAR_LIPOPROTEIN"/>
    <property type="match status" value="1"/>
</dbReference>
<organism evidence="3 4">
    <name type="scientific">Paenibacillus glycanilyticus</name>
    <dbReference type="NCBI Taxonomy" id="126569"/>
    <lineage>
        <taxon>Bacteria</taxon>
        <taxon>Bacillati</taxon>
        <taxon>Bacillota</taxon>
        <taxon>Bacilli</taxon>
        <taxon>Bacillales</taxon>
        <taxon>Paenibacillaceae</taxon>
        <taxon>Paenibacillus</taxon>
    </lineage>
</organism>
<dbReference type="EMBL" id="BTCL01000005">
    <property type="protein sequence ID" value="GMK44739.1"/>
    <property type="molecule type" value="Genomic_DNA"/>
</dbReference>
<feature type="transmembrane region" description="Helical" evidence="2">
    <location>
        <begin position="7"/>
        <end position="27"/>
    </location>
</feature>
<evidence type="ECO:0000313" key="3">
    <source>
        <dbReference type="EMBL" id="GMK44739.1"/>
    </source>
</evidence>
<comment type="caution">
    <text evidence="3">The sequence shown here is derived from an EMBL/GenBank/DDBJ whole genome shotgun (WGS) entry which is preliminary data.</text>
</comment>
<gene>
    <name evidence="3" type="ORF">PghCCS26_18670</name>
</gene>
<feature type="region of interest" description="Disordered" evidence="1">
    <location>
        <begin position="64"/>
        <end position="101"/>
    </location>
</feature>
<accession>A0ABQ6NIZ3</accession>
<reference evidence="3 4" key="1">
    <citation type="submission" date="2023-05" db="EMBL/GenBank/DDBJ databases">
        <title>Draft genome of Paenibacillus sp. CCS26.</title>
        <authorList>
            <person name="Akita H."/>
            <person name="Shinto Y."/>
            <person name="Kimura Z."/>
        </authorList>
    </citation>
    <scope>NUCLEOTIDE SEQUENCE [LARGE SCALE GENOMIC DNA]</scope>
    <source>
        <strain evidence="3 4">CCS26</strain>
    </source>
</reference>
<sequence length="228" mass="25053">MSMANKLNLLLSFIIAIIISFSCGVYFSEDIKSDLQLANGKTLANEGIESTRVETGQTVASINEQTVDVGNEPSNGDDEEGEATSGAENQSGNEQAIDEPEVTRVTAENRFSDPRDFKYGVNSVNGITLTWFVNNLTGKTINYYTVKLSTFNPVGDPSYDENSRDSTFNLRYVGPVEPGEEFGVFKLFTYQGALDSIRIDEVVLEYADDTEETVVYNRTTADNSGLNN</sequence>